<dbReference type="Proteomes" id="UP001196565">
    <property type="component" value="Unassembled WGS sequence"/>
</dbReference>
<dbReference type="Gene3D" id="3.30.70.100">
    <property type="match status" value="1"/>
</dbReference>
<dbReference type="InterPro" id="IPR010753">
    <property type="entry name" value="DUF1330"/>
</dbReference>
<dbReference type="PANTHER" id="PTHR41521">
    <property type="match status" value="1"/>
</dbReference>
<gene>
    <name evidence="2" type="ORF">KPL78_02445</name>
</gene>
<evidence type="ECO:0000259" key="1">
    <source>
        <dbReference type="Pfam" id="PF07045"/>
    </source>
</evidence>
<organism evidence="2 3">
    <name type="scientific">Roseomonas alba</name>
    <dbReference type="NCBI Taxonomy" id="2846776"/>
    <lineage>
        <taxon>Bacteria</taxon>
        <taxon>Pseudomonadati</taxon>
        <taxon>Pseudomonadota</taxon>
        <taxon>Alphaproteobacteria</taxon>
        <taxon>Acetobacterales</taxon>
        <taxon>Roseomonadaceae</taxon>
        <taxon>Roseomonas</taxon>
    </lineage>
</organism>
<dbReference type="EMBL" id="JAHYBZ010000001">
    <property type="protein sequence ID" value="MBW6396685.1"/>
    <property type="molecule type" value="Genomic_DNA"/>
</dbReference>
<reference evidence="2 3" key="1">
    <citation type="submission" date="2021-07" db="EMBL/GenBank/DDBJ databases">
        <authorList>
            <person name="So Y."/>
        </authorList>
    </citation>
    <scope>NUCLEOTIDE SEQUENCE [LARGE SCALE GENOMIC DNA]</scope>
    <source>
        <strain evidence="2 3">HJA6</strain>
    </source>
</reference>
<keyword evidence="3" id="KW-1185">Reference proteome</keyword>
<comment type="caution">
    <text evidence="2">The sequence shown here is derived from an EMBL/GenBank/DDBJ whole genome shotgun (WGS) entry which is preliminary data.</text>
</comment>
<dbReference type="Pfam" id="PF07045">
    <property type="entry name" value="DUF1330"/>
    <property type="match status" value="1"/>
</dbReference>
<sequence>MTAYLVANITVTDPERYPAYRAQVPAVIAQYGGRFLVRAGTVHPLEGEFGLDRFVVIEFPSLEAAKAFYHSPEYAPLLKLRSETTRSQVVFVEGYRPA</sequence>
<name>A0ABS7A362_9PROT</name>
<accession>A0ABS7A362</accession>
<evidence type="ECO:0000313" key="3">
    <source>
        <dbReference type="Proteomes" id="UP001196565"/>
    </source>
</evidence>
<dbReference type="PANTHER" id="PTHR41521:SF4">
    <property type="entry name" value="BLR0684 PROTEIN"/>
    <property type="match status" value="1"/>
</dbReference>
<feature type="domain" description="DUF1330" evidence="1">
    <location>
        <begin position="2"/>
        <end position="95"/>
    </location>
</feature>
<proteinExistence type="predicted"/>
<dbReference type="InterPro" id="IPR011008">
    <property type="entry name" value="Dimeric_a/b-barrel"/>
</dbReference>
<dbReference type="RefSeq" id="WP_219761142.1">
    <property type="nucleotide sequence ID" value="NZ_JAHYBZ010000001.1"/>
</dbReference>
<protein>
    <submittedName>
        <fullName evidence="2">DUF1330 domain-containing protein</fullName>
    </submittedName>
</protein>
<evidence type="ECO:0000313" key="2">
    <source>
        <dbReference type="EMBL" id="MBW6396685.1"/>
    </source>
</evidence>
<dbReference type="SUPFAM" id="SSF54909">
    <property type="entry name" value="Dimeric alpha+beta barrel"/>
    <property type="match status" value="1"/>
</dbReference>